<dbReference type="GO" id="GO:0016757">
    <property type="term" value="F:glycosyltransferase activity"/>
    <property type="evidence" value="ECO:0007669"/>
    <property type="project" value="UniProtKB-KW"/>
</dbReference>
<dbReference type="Pfam" id="PF13439">
    <property type="entry name" value="Glyco_transf_4"/>
    <property type="match status" value="1"/>
</dbReference>
<dbReference type="PANTHER" id="PTHR12526">
    <property type="entry name" value="GLYCOSYLTRANSFERASE"/>
    <property type="match status" value="1"/>
</dbReference>
<proteinExistence type="predicted"/>
<evidence type="ECO:0000313" key="6">
    <source>
        <dbReference type="Proteomes" id="UP000004662"/>
    </source>
</evidence>
<dbReference type="SUPFAM" id="SSF53756">
    <property type="entry name" value="UDP-Glycosyltransferase/glycogen phosphorylase"/>
    <property type="match status" value="1"/>
</dbReference>
<feature type="domain" description="Glycosyl transferase family 1" evidence="3">
    <location>
        <begin position="206"/>
        <end position="372"/>
    </location>
</feature>
<keyword evidence="2 5" id="KW-0808">Transferase</keyword>
<organism evidence="5 6">
    <name type="scientific">Solidesulfovibrio carbinoliphilus subsp. oakridgensis</name>
    <dbReference type="NCBI Taxonomy" id="694327"/>
    <lineage>
        <taxon>Bacteria</taxon>
        <taxon>Pseudomonadati</taxon>
        <taxon>Thermodesulfobacteriota</taxon>
        <taxon>Desulfovibrionia</taxon>
        <taxon>Desulfovibrionales</taxon>
        <taxon>Desulfovibrionaceae</taxon>
        <taxon>Solidesulfovibrio</taxon>
    </lineage>
</organism>
<gene>
    <name evidence="5" type="ORF">DFW101_0123</name>
</gene>
<dbReference type="RefSeq" id="WP_009179598.1">
    <property type="nucleotide sequence ID" value="NZ_CM001368.1"/>
</dbReference>
<evidence type="ECO:0000259" key="4">
    <source>
        <dbReference type="Pfam" id="PF13439"/>
    </source>
</evidence>
<evidence type="ECO:0000256" key="1">
    <source>
        <dbReference type="ARBA" id="ARBA00022676"/>
    </source>
</evidence>
<reference evidence="6" key="1">
    <citation type="journal article" date="2015" name="Genome Announc.">
        <title>High-Quality Draft Genome Sequence of Desulfovibrio carbinoliphilus FW-101-2B, an Organic Acid-Oxidizing Sulfate-Reducing Bacterium Isolated from Uranium(VI)-Contaminated Groundwater.</title>
        <authorList>
            <person name="Ramsay B.D."/>
            <person name="Hwang C."/>
            <person name="Woo H.L."/>
            <person name="Carroll S.L."/>
            <person name="Lucas S."/>
            <person name="Han J."/>
            <person name="Lapidus A.L."/>
            <person name="Cheng J.F."/>
            <person name="Goodwin L.A."/>
            <person name="Pitluck S."/>
            <person name="Peters L."/>
            <person name="Chertkov O."/>
            <person name="Held B."/>
            <person name="Detter J.C."/>
            <person name="Han C.S."/>
            <person name="Tapia R."/>
            <person name="Land M.L."/>
            <person name="Hauser L.J."/>
            <person name="Kyrpides N.C."/>
            <person name="Ivanova N.N."/>
            <person name="Mikhailova N."/>
            <person name="Pagani I."/>
            <person name="Woyke T."/>
            <person name="Arkin A.P."/>
            <person name="Dehal P."/>
            <person name="Chivian D."/>
            <person name="Criddle C.S."/>
            <person name="Wu W."/>
            <person name="Chakraborty R."/>
            <person name="Hazen T.C."/>
            <person name="Fields M.W."/>
        </authorList>
    </citation>
    <scope>NUCLEOTIDE SEQUENCE [LARGE SCALE GENOMIC DNA]</scope>
    <source>
        <strain evidence="6">FW-101-2B</strain>
    </source>
</reference>
<evidence type="ECO:0000256" key="2">
    <source>
        <dbReference type="ARBA" id="ARBA00022679"/>
    </source>
</evidence>
<name>G7QCI4_9BACT</name>
<evidence type="ECO:0000313" key="5">
    <source>
        <dbReference type="EMBL" id="EHJ46140.1"/>
    </source>
</evidence>
<keyword evidence="6" id="KW-1185">Reference proteome</keyword>
<feature type="domain" description="Glycosyltransferase subfamily 4-like N-terminal" evidence="4">
    <location>
        <begin position="40"/>
        <end position="198"/>
    </location>
</feature>
<dbReference type="STRING" id="694327.DFW101_0123"/>
<keyword evidence="1" id="KW-0328">Glycosyltransferase</keyword>
<dbReference type="HOGENOM" id="CLU_009583_0_3_7"/>
<dbReference type="InterPro" id="IPR001296">
    <property type="entry name" value="Glyco_trans_1"/>
</dbReference>
<dbReference type="PANTHER" id="PTHR12526:SF510">
    <property type="entry name" value="D-INOSITOL 3-PHOSPHATE GLYCOSYLTRANSFERASE"/>
    <property type="match status" value="1"/>
</dbReference>
<dbReference type="Gene3D" id="3.40.50.2000">
    <property type="entry name" value="Glycogen Phosphorylase B"/>
    <property type="match status" value="2"/>
</dbReference>
<dbReference type="Pfam" id="PF00534">
    <property type="entry name" value="Glycos_transf_1"/>
    <property type="match status" value="1"/>
</dbReference>
<dbReference type="eggNOG" id="COG0438">
    <property type="taxonomic scope" value="Bacteria"/>
</dbReference>
<sequence length="402" mass="42498">MNAFSSGYQAPLHREAGRPAGPAPSFDGLGLAHLILDMGFGGAERLAQNLAIAMGKCGARCHVLCLDAVSGNTEPLARHGIPVELVKRRPVPFDPVVCLRLVRRLRALGIGLLHAHDLASLAYAVAAGRVLGIPVVMTEHSRHYIEERRLRRLEKRLLCLGVGRLVTVSPELAAASASRDGVRPDKVTVIENGVDAERFACACRQVLRQELALADDALLVGMVGRLETIKGPDVLLAAFAGLASRFPEARLAFAGEGTLEPGLRRQALALGLSDRVHFLGSRADIPDVMAGLDVLALPSRSEGLPFALLEGMAAGRAVAATAVGRVPGLVKPAEGPPNGLLVPPGDAAALAGALASLLADAALRLRLGGTARDFVERRYDQRVMVRDYQTVYRRVLAGRGGL</sequence>
<accession>G7QCI4</accession>
<protein>
    <submittedName>
        <fullName evidence="5">Glycosyl transferase group 1</fullName>
    </submittedName>
</protein>
<dbReference type="InterPro" id="IPR028098">
    <property type="entry name" value="Glyco_trans_4-like_N"/>
</dbReference>
<dbReference type="AlphaFoldDB" id="G7QCI4"/>
<dbReference type="OrthoDB" id="9803091at2"/>
<dbReference type="EMBL" id="CM001368">
    <property type="protein sequence ID" value="EHJ46140.1"/>
    <property type="molecule type" value="Genomic_DNA"/>
</dbReference>
<dbReference type="Proteomes" id="UP000004662">
    <property type="component" value="Chromosome"/>
</dbReference>
<evidence type="ECO:0000259" key="3">
    <source>
        <dbReference type="Pfam" id="PF00534"/>
    </source>
</evidence>